<sequence>MGVVILTMCVSLLLGLVMSGLSMFVMYRYLVAREVSSPFECGFDPVGSSRVGFSLRFFALMVSFVLFDFETVLFLPLAYLLYTGSVGQTSVVACFMFVLSLFMGVMYEMKEGALEWVM</sequence>
<comment type="similarity">
    <text evidence="2 9">Belongs to the complex I subunit 3 family.</text>
</comment>
<organism evidence="10">
    <name type="scientific">Physunio superbus</name>
    <dbReference type="NCBI Taxonomy" id="2494254"/>
    <lineage>
        <taxon>Eukaryota</taxon>
        <taxon>Metazoa</taxon>
        <taxon>Spiralia</taxon>
        <taxon>Lophotrochozoa</taxon>
        <taxon>Mollusca</taxon>
        <taxon>Bivalvia</taxon>
        <taxon>Autobranchia</taxon>
        <taxon>Heteroconchia</taxon>
        <taxon>Palaeoheterodonta</taxon>
        <taxon>Unionida</taxon>
        <taxon>Unionoidea</taxon>
        <taxon>Unionidae</taxon>
        <taxon>Gonideinae</taxon>
        <taxon>Physunio</taxon>
    </lineage>
</organism>
<evidence type="ECO:0000256" key="5">
    <source>
        <dbReference type="ARBA" id="ARBA00022692"/>
    </source>
</evidence>
<feature type="transmembrane region" description="Helical" evidence="9">
    <location>
        <begin position="57"/>
        <end position="82"/>
    </location>
</feature>
<keyword evidence="5 9" id="KW-0812">Transmembrane</keyword>
<evidence type="ECO:0000256" key="2">
    <source>
        <dbReference type="ARBA" id="ARBA00008472"/>
    </source>
</evidence>
<evidence type="ECO:0000256" key="6">
    <source>
        <dbReference type="ARBA" id="ARBA00022989"/>
    </source>
</evidence>
<gene>
    <name evidence="10" type="primary">nad3</name>
</gene>
<comment type="function">
    <text evidence="9">Core subunit of the mitochondrial membrane respiratory chain NADH dehydrogenase (Complex I) which catalyzes electron transfer from NADH through the respiratory chain, using ubiquinone as an electron acceptor. Essential for the catalytic activity of complex I.</text>
</comment>
<dbReference type="GO" id="GO:0031966">
    <property type="term" value="C:mitochondrial membrane"/>
    <property type="evidence" value="ECO:0007669"/>
    <property type="project" value="UniProtKB-SubCell"/>
</dbReference>
<evidence type="ECO:0000313" key="10">
    <source>
        <dbReference type="EMBL" id="QTA71683.1"/>
    </source>
</evidence>
<keyword evidence="9" id="KW-0679">Respiratory chain</keyword>
<protein>
    <recommendedName>
        <fullName evidence="3 9">NADH-ubiquinone oxidoreductase chain 3</fullName>
        <ecNumber evidence="9">7.1.1.2</ecNumber>
    </recommendedName>
</protein>
<evidence type="ECO:0000256" key="1">
    <source>
        <dbReference type="ARBA" id="ARBA00004370"/>
    </source>
</evidence>
<dbReference type="AlphaFoldDB" id="A0A8A3WIQ3"/>
<evidence type="ECO:0000256" key="8">
    <source>
        <dbReference type="ARBA" id="ARBA00049551"/>
    </source>
</evidence>
<comment type="catalytic activity">
    <reaction evidence="8 9">
        <text>a ubiquinone + NADH + 5 H(+)(in) = a ubiquinol + NAD(+) + 4 H(+)(out)</text>
        <dbReference type="Rhea" id="RHEA:29091"/>
        <dbReference type="Rhea" id="RHEA-COMP:9565"/>
        <dbReference type="Rhea" id="RHEA-COMP:9566"/>
        <dbReference type="ChEBI" id="CHEBI:15378"/>
        <dbReference type="ChEBI" id="CHEBI:16389"/>
        <dbReference type="ChEBI" id="CHEBI:17976"/>
        <dbReference type="ChEBI" id="CHEBI:57540"/>
        <dbReference type="ChEBI" id="CHEBI:57945"/>
        <dbReference type="EC" id="7.1.1.2"/>
    </reaction>
</comment>
<dbReference type="EMBL" id="MW242815">
    <property type="protein sequence ID" value="QTA71683.1"/>
    <property type="molecule type" value="Genomic_DNA"/>
</dbReference>
<keyword evidence="6 9" id="KW-1133">Transmembrane helix</keyword>
<evidence type="ECO:0000256" key="9">
    <source>
        <dbReference type="RuleBase" id="RU003640"/>
    </source>
</evidence>
<keyword evidence="9" id="KW-1278">Translocase</keyword>
<comment type="subcellular location">
    <subcellularLocation>
        <location evidence="1">Membrane</location>
    </subcellularLocation>
    <subcellularLocation>
        <location evidence="9">Mitochondrion membrane</location>
        <topology evidence="9">Multi-pass membrane protein</topology>
    </subcellularLocation>
</comment>
<dbReference type="InterPro" id="IPR038430">
    <property type="entry name" value="NDAH_ubi_oxred_su3_sf"/>
</dbReference>
<keyword evidence="9" id="KW-0830">Ubiquinone</keyword>
<evidence type="ECO:0000256" key="7">
    <source>
        <dbReference type="ARBA" id="ARBA00023136"/>
    </source>
</evidence>
<keyword evidence="9" id="KW-0249">Electron transport</keyword>
<dbReference type="PANTHER" id="PTHR11058">
    <property type="entry name" value="NADH-UBIQUINONE OXIDOREDUCTASE CHAIN 3"/>
    <property type="match status" value="1"/>
</dbReference>
<dbReference type="InterPro" id="IPR000440">
    <property type="entry name" value="NADH_UbQ/plastoQ_OxRdtase_su3"/>
</dbReference>
<dbReference type="GO" id="GO:0030964">
    <property type="term" value="C:NADH dehydrogenase complex"/>
    <property type="evidence" value="ECO:0007669"/>
    <property type="project" value="TreeGrafter"/>
</dbReference>
<evidence type="ECO:0000256" key="4">
    <source>
        <dbReference type="ARBA" id="ARBA00022448"/>
    </source>
</evidence>
<keyword evidence="9" id="KW-0520">NAD</keyword>
<dbReference type="Gene3D" id="1.20.58.1610">
    <property type="entry name" value="NADH:ubiquinone/plastoquinone oxidoreductase, chain 3"/>
    <property type="match status" value="1"/>
</dbReference>
<dbReference type="PANTHER" id="PTHR11058:SF9">
    <property type="entry name" value="NADH-UBIQUINONE OXIDOREDUCTASE CHAIN 3"/>
    <property type="match status" value="1"/>
</dbReference>
<geneLocation type="mitochondrion" evidence="10"/>
<dbReference type="GO" id="GO:0008137">
    <property type="term" value="F:NADH dehydrogenase (ubiquinone) activity"/>
    <property type="evidence" value="ECO:0007669"/>
    <property type="project" value="UniProtKB-UniRule"/>
</dbReference>
<dbReference type="EC" id="7.1.1.2" evidence="9"/>
<keyword evidence="7 9" id="KW-0472">Membrane</keyword>
<reference evidence="10" key="1">
    <citation type="journal article" date="2020" name="Zool. J. Linn. Soc.">
        <title>Mitogenomic phylogeny and fossil-calibrated mutation rates for all F- and M-type mtDNA genes of the largest freshwater mussel family, the Unionidae (Bivalvia).</title>
        <authorList>
            <person name="Zieritz A."/>
            <person name="Froufe E."/>
            <person name="Bolotov I."/>
            <person name="Goncalves D.V."/>
            <person name="Aldridge D.C."/>
            <person name="Bogan A.E."/>
            <person name="Gan H.M."/>
            <person name="Gomes-Dos-Santos A."/>
            <person name="Sousa R."/>
            <person name="Teixeira A."/>
            <person name="Varandas S."/>
            <person name="Zanatta D."/>
            <person name="Lopes-Lima M."/>
        </authorList>
    </citation>
    <scope>NUCLEOTIDE SEQUENCE</scope>
    <source>
        <strain evidence="10">PhySup_M</strain>
    </source>
</reference>
<accession>A0A8A3WIQ3</accession>
<proteinExistence type="inferred from homology"/>
<evidence type="ECO:0000256" key="3">
    <source>
        <dbReference type="ARBA" id="ARBA00021007"/>
    </source>
</evidence>
<keyword evidence="9 10" id="KW-0496">Mitochondrion</keyword>
<dbReference type="Pfam" id="PF00507">
    <property type="entry name" value="Oxidored_q4"/>
    <property type="match status" value="1"/>
</dbReference>
<feature type="transmembrane region" description="Helical" evidence="9">
    <location>
        <begin position="89"/>
        <end position="107"/>
    </location>
</feature>
<keyword evidence="4 9" id="KW-0813">Transport</keyword>
<name>A0A8A3WIQ3_9BIVA</name>